<dbReference type="AlphaFoldDB" id="A0A3B0UKB9"/>
<protein>
    <submittedName>
        <fullName evidence="1">Uncharacterized protein</fullName>
    </submittedName>
</protein>
<gene>
    <name evidence="1" type="ORF">MNBD_ALPHA11-1971</name>
</gene>
<proteinExistence type="predicted"/>
<feature type="non-terminal residue" evidence="1">
    <location>
        <position position="31"/>
    </location>
</feature>
<name>A0A3B0UKB9_9ZZZZ</name>
<reference evidence="1" key="1">
    <citation type="submission" date="2018-06" db="EMBL/GenBank/DDBJ databases">
        <authorList>
            <person name="Zhirakovskaya E."/>
        </authorList>
    </citation>
    <scope>NUCLEOTIDE SEQUENCE</scope>
</reference>
<evidence type="ECO:0000313" key="1">
    <source>
        <dbReference type="EMBL" id="VAW24949.1"/>
    </source>
</evidence>
<accession>A0A3B0UKB9</accession>
<dbReference type="EMBL" id="UOEQ01000569">
    <property type="protein sequence ID" value="VAW24949.1"/>
    <property type="molecule type" value="Genomic_DNA"/>
</dbReference>
<organism evidence="1">
    <name type="scientific">hydrothermal vent metagenome</name>
    <dbReference type="NCBI Taxonomy" id="652676"/>
    <lineage>
        <taxon>unclassified sequences</taxon>
        <taxon>metagenomes</taxon>
        <taxon>ecological metagenomes</taxon>
    </lineage>
</organism>
<sequence>MEHSHDPKDIAERLAKGPKINYLRDWIYGGI</sequence>